<evidence type="ECO:0000313" key="5">
    <source>
        <dbReference type="EMBL" id="EEQ47873.1"/>
    </source>
</evidence>
<dbReference type="InterPro" id="IPR051812">
    <property type="entry name" value="SPI_LacAB/RpiB"/>
</dbReference>
<name>C4V5K8_9FIRM</name>
<dbReference type="SUPFAM" id="SSF89623">
    <property type="entry name" value="Ribose/Galactose isomerase RpiB/AlsB"/>
    <property type="match status" value="1"/>
</dbReference>
<dbReference type="EC" id="5.3.1.6" evidence="5"/>
<dbReference type="PANTHER" id="PTHR43732">
    <property type="entry name" value="RIBOSE 5-PHOSPHATE ISOMERASE-RELATED"/>
    <property type="match status" value="1"/>
</dbReference>
<evidence type="ECO:0000313" key="6">
    <source>
        <dbReference type="Proteomes" id="UP000005309"/>
    </source>
</evidence>
<dbReference type="HOGENOM" id="CLU_091396_4_1_9"/>
<evidence type="ECO:0000256" key="1">
    <source>
        <dbReference type="ARBA" id="ARBA00008754"/>
    </source>
</evidence>
<feature type="active site" description="Proton donor" evidence="3">
    <location>
        <position position="122"/>
    </location>
</feature>
<feature type="binding site" evidence="4">
    <location>
        <position position="123"/>
    </location>
    <ligand>
        <name>D-ribulose 5-phosphate</name>
        <dbReference type="ChEBI" id="CHEBI:58121"/>
    </ligand>
</feature>
<dbReference type="PANTHER" id="PTHR43732:SF1">
    <property type="entry name" value="RIBOSE 5-PHOSPHATE ISOMERASE"/>
    <property type="match status" value="1"/>
</dbReference>
<feature type="binding site" evidence="4">
    <location>
        <position position="156"/>
    </location>
    <ligand>
        <name>D-ribulose 5-phosphate</name>
        <dbReference type="ChEBI" id="CHEBI:58121"/>
    </ligand>
</feature>
<feature type="binding site" evidence="4">
    <location>
        <begin position="31"/>
        <end position="32"/>
    </location>
    <ligand>
        <name>D-ribulose 5-phosphate</name>
        <dbReference type="ChEBI" id="CHEBI:58121"/>
    </ligand>
</feature>
<reference evidence="5 6" key="1">
    <citation type="submission" date="2009-04" db="EMBL/GenBank/DDBJ databases">
        <authorList>
            <person name="Qin X."/>
            <person name="Bachman B."/>
            <person name="Battles P."/>
            <person name="Bell A."/>
            <person name="Bess C."/>
            <person name="Bickham C."/>
            <person name="Chaboub L."/>
            <person name="Chen D."/>
            <person name="Coyle M."/>
            <person name="Deiros D.R."/>
            <person name="Dinh H."/>
            <person name="Forbes L."/>
            <person name="Fowler G."/>
            <person name="Francisco L."/>
            <person name="Fu Q."/>
            <person name="Gubbala S."/>
            <person name="Hale W."/>
            <person name="Han Y."/>
            <person name="Hemphill L."/>
            <person name="Highlander S.K."/>
            <person name="Hirani K."/>
            <person name="Hogues M."/>
            <person name="Jackson L."/>
            <person name="Jakkamsetti A."/>
            <person name="Javaid M."/>
            <person name="Jiang H."/>
            <person name="Korchina V."/>
            <person name="Kovar C."/>
            <person name="Lara F."/>
            <person name="Lee S."/>
            <person name="Mata R."/>
            <person name="Mathew T."/>
            <person name="Moen C."/>
            <person name="Morales K."/>
            <person name="Munidasa M."/>
            <person name="Nazareth L."/>
            <person name="Ngo R."/>
            <person name="Nguyen L."/>
            <person name="Okwuonu G."/>
            <person name="Ongeri F."/>
            <person name="Patil S."/>
            <person name="Petrosino J."/>
            <person name="Pham C."/>
            <person name="Pham P."/>
            <person name="Pu L.-L."/>
            <person name="Puazo M."/>
            <person name="Raj R."/>
            <person name="Reid J."/>
            <person name="Rouhana J."/>
            <person name="Saada N."/>
            <person name="Shang Y."/>
            <person name="Simmons D."/>
            <person name="Thornton R."/>
            <person name="Warren J."/>
            <person name="Weissenberger G."/>
            <person name="Zhang J."/>
            <person name="Zhang L."/>
            <person name="Zhou C."/>
            <person name="Zhu D."/>
            <person name="Muzny D."/>
            <person name="Worley K."/>
            <person name="Gibbs R."/>
        </authorList>
    </citation>
    <scope>NUCLEOTIDE SEQUENCE [LARGE SCALE GENOMIC DNA]</scope>
    <source>
        <strain evidence="5 6">ATCC 43531</strain>
    </source>
</reference>
<evidence type="ECO:0000256" key="3">
    <source>
        <dbReference type="PIRSR" id="PIRSR005384-1"/>
    </source>
</evidence>
<dbReference type="Pfam" id="PF02502">
    <property type="entry name" value="LacAB_rpiB"/>
    <property type="match status" value="1"/>
</dbReference>
<proteinExistence type="inferred from homology"/>
<feature type="binding site" evidence="4">
    <location>
        <position position="133"/>
    </location>
    <ligand>
        <name>D-ribulose 5-phosphate</name>
        <dbReference type="ChEBI" id="CHEBI:58121"/>
    </ligand>
</feature>
<dbReference type="eggNOG" id="COG0698">
    <property type="taxonomic scope" value="Bacteria"/>
</dbReference>
<evidence type="ECO:0000256" key="2">
    <source>
        <dbReference type="ARBA" id="ARBA00023235"/>
    </source>
</evidence>
<gene>
    <name evidence="5" type="primary">rpiB</name>
    <name evidence="5" type="ORF">HMPREF0908_1802</name>
</gene>
<dbReference type="STRING" id="638302.HMPREF0908_1802"/>
<keyword evidence="2 5" id="KW-0413">Isomerase</keyword>
<keyword evidence="6" id="KW-1185">Reference proteome</keyword>
<dbReference type="AlphaFoldDB" id="C4V5K8"/>
<dbReference type="InterPro" id="IPR004785">
    <property type="entry name" value="RpiB"/>
</dbReference>
<dbReference type="InterPro" id="IPR036569">
    <property type="entry name" value="RpiB_LacA_LacB_sf"/>
</dbReference>
<evidence type="ECO:0000256" key="4">
    <source>
        <dbReference type="PIRSR" id="PIRSR005384-2"/>
    </source>
</evidence>
<dbReference type="EMBL" id="ACLA01000031">
    <property type="protein sequence ID" value="EEQ47873.1"/>
    <property type="molecule type" value="Genomic_DNA"/>
</dbReference>
<sequence length="173" mass="18788">MICFFSLNCVKIRTNIHAEKEELMNITIGSDHGAVDLKEEVKMVLHEFSDIQVTDVGTFGKESVDYPDIAEKVCADIVSGKADRGIVLCGTGIGISIAANKINGIRAALCTDVYSAIMSRKHNDANVLAMGGRVTGIGPAGEIVRAWIRTAFEGGRHARRVDKIMALEQKKDR</sequence>
<comment type="caution">
    <text evidence="5">The sequence shown here is derived from an EMBL/GenBank/DDBJ whole genome shotgun (WGS) entry which is preliminary data.</text>
</comment>
<dbReference type="Gene3D" id="3.40.1400.10">
    <property type="entry name" value="Sugar-phosphate isomerase, RpiB/LacA/LacB"/>
    <property type="match status" value="1"/>
</dbReference>
<comment type="similarity">
    <text evidence="1">Belongs to the LacAB/RpiB family.</text>
</comment>
<dbReference type="InterPro" id="IPR003500">
    <property type="entry name" value="RpiB_LacA_LacB"/>
</dbReference>
<dbReference type="NCBIfam" id="TIGR01120">
    <property type="entry name" value="rpiB"/>
    <property type="match status" value="1"/>
</dbReference>
<accession>C4V5K8</accession>
<dbReference type="NCBIfam" id="TIGR00689">
    <property type="entry name" value="rpiB_lacA_lacB"/>
    <property type="match status" value="1"/>
</dbReference>
<dbReference type="Proteomes" id="UP000005309">
    <property type="component" value="Unassembled WGS sequence"/>
</dbReference>
<dbReference type="GO" id="GO:0004751">
    <property type="term" value="F:ribose-5-phosphate isomerase activity"/>
    <property type="evidence" value="ECO:0007669"/>
    <property type="project" value="UniProtKB-EC"/>
</dbReference>
<feature type="binding site" evidence="4">
    <location>
        <begin position="90"/>
        <end position="94"/>
    </location>
    <ligand>
        <name>D-ribulose 5-phosphate</name>
        <dbReference type="ChEBI" id="CHEBI:58121"/>
    </ligand>
</feature>
<feature type="active site" description="Proton acceptor" evidence="3">
    <location>
        <position position="89"/>
    </location>
</feature>
<feature type="binding site" evidence="4">
    <location>
        <position position="160"/>
    </location>
    <ligand>
        <name>D-ribulose 5-phosphate</name>
        <dbReference type="ChEBI" id="CHEBI:58121"/>
    </ligand>
</feature>
<dbReference type="PIRSF" id="PIRSF005384">
    <property type="entry name" value="RpiB_LacA_B"/>
    <property type="match status" value="1"/>
</dbReference>
<protein>
    <submittedName>
        <fullName evidence="5">Ribose-5-phosphate isomerase B</fullName>
        <ecNumber evidence="5">5.3.1.6</ecNumber>
    </submittedName>
</protein>
<dbReference type="GO" id="GO:0005975">
    <property type="term" value="P:carbohydrate metabolic process"/>
    <property type="evidence" value="ECO:0007669"/>
    <property type="project" value="InterPro"/>
</dbReference>
<dbReference type="NCBIfam" id="NF004051">
    <property type="entry name" value="PRK05571.1"/>
    <property type="match status" value="1"/>
</dbReference>
<organism evidence="5 6">
    <name type="scientific">Selenomonas flueggei ATCC 43531</name>
    <dbReference type="NCBI Taxonomy" id="638302"/>
    <lineage>
        <taxon>Bacteria</taxon>
        <taxon>Bacillati</taxon>
        <taxon>Bacillota</taxon>
        <taxon>Negativicutes</taxon>
        <taxon>Selenomonadales</taxon>
        <taxon>Selenomonadaceae</taxon>
        <taxon>Selenomonas</taxon>
    </lineage>
</organism>